<gene>
    <name evidence="5" type="ORF">M406DRAFT_73652</name>
</gene>
<proteinExistence type="inferred from homology"/>
<evidence type="ECO:0000313" key="6">
    <source>
        <dbReference type="Proteomes" id="UP000803844"/>
    </source>
</evidence>
<evidence type="ECO:0000256" key="3">
    <source>
        <dbReference type="ARBA" id="ARBA00022827"/>
    </source>
</evidence>
<reference evidence="5" key="1">
    <citation type="journal article" date="2020" name="Phytopathology">
        <title>Genome sequence of the chestnut blight fungus Cryphonectria parasitica EP155: A fundamental resource for an archetypical invasive plant pathogen.</title>
        <authorList>
            <person name="Crouch J.A."/>
            <person name="Dawe A."/>
            <person name="Aerts A."/>
            <person name="Barry K."/>
            <person name="Churchill A.C.L."/>
            <person name="Grimwood J."/>
            <person name="Hillman B."/>
            <person name="Milgroom M.G."/>
            <person name="Pangilinan J."/>
            <person name="Smith M."/>
            <person name="Salamov A."/>
            <person name="Schmutz J."/>
            <person name="Yadav J."/>
            <person name="Grigoriev I.V."/>
            <person name="Nuss D."/>
        </authorList>
    </citation>
    <scope>NUCLEOTIDE SEQUENCE</scope>
    <source>
        <strain evidence="5">EP155</strain>
    </source>
</reference>
<evidence type="ECO:0008006" key="7">
    <source>
        <dbReference type="Google" id="ProtNLM"/>
    </source>
</evidence>
<keyword evidence="6" id="KW-1185">Reference proteome</keyword>
<evidence type="ECO:0000256" key="2">
    <source>
        <dbReference type="ARBA" id="ARBA00022630"/>
    </source>
</evidence>
<dbReference type="AlphaFoldDB" id="A0A9P5CLE9"/>
<dbReference type="PANTHER" id="PTHR42973:SF7">
    <property type="entry name" value="FAD-BINDING PCMH-TYPE DOMAIN-CONTAINING PROTEIN"/>
    <property type="match status" value="1"/>
</dbReference>
<name>A0A9P5CLE9_CRYP1</name>
<protein>
    <recommendedName>
        <fullName evidence="7">FAD-binding PCMH-type domain-containing protein</fullName>
    </recommendedName>
</protein>
<evidence type="ECO:0000256" key="4">
    <source>
        <dbReference type="ARBA" id="ARBA00023002"/>
    </source>
</evidence>
<dbReference type="InterPro" id="IPR016169">
    <property type="entry name" value="FAD-bd_PCMH_sub2"/>
</dbReference>
<dbReference type="GeneID" id="63842769"/>
<dbReference type="InterPro" id="IPR036318">
    <property type="entry name" value="FAD-bd_PCMH-like_sf"/>
</dbReference>
<keyword evidence="2" id="KW-0285">Flavoprotein</keyword>
<dbReference type="GO" id="GO:0016491">
    <property type="term" value="F:oxidoreductase activity"/>
    <property type="evidence" value="ECO:0007669"/>
    <property type="project" value="UniProtKB-KW"/>
</dbReference>
<comment type="caution">
    <text evidence="5">The sequence shown here is derived from an EMBL/GenBank/DDBJ whole genome shotgun (WGS) entry which is preliminary data.</text>
</comment>
<evidence type="ECO:0000256" key="1">
    <source>
        <dbReference type="ARBA" id="ARBA00005466"/>
    </source>
</evidence>
<dbReference type="EMBL" id="MU032349">
    <property type="protein sequence ID" value="KAF3762993.1"/>
    <property type="molecule type" value="Genomic_DNA"/>
</dbReference>
<comment type="similarity">
    <text evidence="1">Belongs to the oxygen-dependent FAD-linked oxidoreductase family.</text>
</comment>
<evidence type="ECO:0000313" key="5">
    <source>
        <dbReference type="EMBL" id="KAF3762993.1"/>
    </source>
</evidence>
<dbReference type="InterPro" id="IPR050416">
    <property type="entry name" value="FAD-linked_Oxidoreductase"/>
</dbReference>
<keyword evidence="3" id="KW-0274">FAD</keyword>
<dbReference type="Gene3D" id="3.30.465.10">
    <property type="match status" value="1"/>
</dbReference>
<accession>A0A9P5CLE9</accession>
<dbReference type="Proteomes" id="UP000803844">
    <property type="component" value="Unassembled WGS sequence"/>
</dbReference>
<keyword evidence="4" id="KW-0560">Oxidoreductase</keyword>
<dbReference type="SUPFAM" id="SSF56176">
    <property type="entry name" value="FAD-binding/transporter-associated domain-like"/>
    <property type="match status" value="1"/>
</dbReference>
<dbReference type="OrthoDB" id="407275at2759"/>
<dbReference type="RefSeq" id="XP_040773972.1">
    <property type="nucleotide sequence ID" value="XM_040925640.1"/>
</dbReference>
<organism evidence="5 6">
    <name type="scientific">Cryphonectria parasitica (strain ATCC 38755 / EP155)</name>
    <dbReference type="NCBI Taxonomy" id="660469"/>
    <lineage>
        <taxon>Eukaryota</taxon>
        <taxon>Fungi</taxon>
        <taxon>Dikarya</taxon>
        <taxon>Ascomycota</taxon>
        <taxon>Pezizomycotina</taxon>
        <taxon>Sordariomycetes</taxon>
        <taxon>Sordariomycetidae</taxon>
        <taxon>Diaporthales</taxon>
        <taxon>Cryphonectriaceae</taxon>
        <taxon>Cryphonectria-Endothia species complex</taxon>
        <taxon>Cryphonectria</taxon>
    </lineage>
</organism>
<dbReference type="GO" id="GO:0050660">
    <property type="term" value="F:flavin adenine dinucleotide binding"/>
    <property type="evidence" value="ECO:0007669"/>
    <property type="project" value="InterPro"/>
</dbReference>
<dbReference type="PANTHER" id="PTHR42973">
    <property type="entry name" value="BINDING OXIDOREDUCTASE, PUTATIVE (AFU_ORTHOLOGUE AFUA_1G17690)-RELATED"/>
    <property type="match status" value="1"/>
</dbReference>
<sequence>MKLHASALRVIRDIGVYVRVSEDKKTAKVGGDVLSGSLLKALGEHGLITASGSTGSVGCVGWTTAGGYGPFSSLYGLGIDQIVAAKLVNGNCIVNATEAKTVAKYSEDNEKLVSYGIHGRTYTVSLKAWTPTSVRILVTYSASVPGGNSMISIHGLRSPPANEDSVFGAREDHHMVEIISLTTDPALEGEVSAWGQGLLRELKEQDASNIVDSAYLPLLDYGEVDSKKIYGRHNETVVSLKKKYDPENVFKHAAPRVIV</sequence>